<dbReference type="InterPro" id="IPR041698">
    <property type="entry name" value="Methyltransf_25"/>
</dbReference>
<dbReference type="CDD" id="cd02440">
    <property type="entry name" value="AdoMet_MTases"/>
    <property type="match status" value="1"/>
</dbReference>
<dbReference type="RefSeq" id="WP_166657707.1">
    <property type="nucleotide sequence ID" value="NZ_SOAU01000001.1"/>
</dbReference>
<dbReference type="Pfam" id="PF13649">
    <property type="entry name" value="Methyltransf_25"/>
    <property type="match status" value="1"/>
</dbReference>
<dbReference type="AlphaFoldDB" id="A0A4R7I519"/>
<proteinExistence type="predicted"/>
<feature type="domain" description="Methyltransferase" evidence="1">
    <location>
        <begin position="187"/>
        <end position="284"/>
    </location>
</feature>
<gene>
    <name evidence="2" type="ORF">BDK89_3953</name>
</gene>
<dbReference type="InterPro" id="IPR029063">
    <property type="entry name" value="SAM-dependent_MTases_sf"/>
</dbReference>
<dbReference type="SUPFAM" id="SSF53335">
    <property type="entry name" value="S-adenosyl-L-methionine-dependent methyltransferases"/>
    <property type="match status" value="1"/>
</dbReference>
<dbReference type="GO" id="GO:0032259">
    <property type="term" value="P:methylation"/>
    <property type="evidence" value="ECO:0007669"/>
    <property type="project" value="UniProtKB-KW"/>
</dbReference>
<dbReference type="Proteomes" id="UP000294558">
    <property type="component" value="Unassembled WGS sequence"/>
</dbReference>
<evidence type="ECO:0000313" key="3">
    <source>
        <dbReference type="Proteomes" id="UP000294558"/>
    </source>
</evidence>
<evidence type="ECO:0000259" key="1">
    <source>
        <dbReference type="Pfam" id="PF13649"/>
    </source>
</evidence>
<keyword evidence="3" id="KW-1185">Reference proteome</keyword>
<sequence length="351" mass="39305">MSGGSQRGRLGTMTAMPSLDDESYLDFVEGLRKFTLRQLNPRAATALRAAVGDRPIATDRQSRAQLADLAERIPVVAARDSLLRTTQGMNWRRVTEAYEPYRDELIADIDGPDDGRLILDPDFVTPDYYDEVEFHRQPGSYHGDELGGHVYHYGTKVFHLGANDLDEAKIARADEVPEPEDGHVARVLDIGCSIGQVTCGFADRWPDAEVWGVDLAAPLLRYGHARARRLGADVTFAQVDARTLDRFEDESFDVVYMGTLLHEMPLDDGRRALAAARRVLRPGGVFVLHDMLQPSDPPDAWAVYDRGFDTDHNREPYAFDFVYSNVDADVRELYPSVESASTRTTTWICRA</sequence>
<keyword evidence="2" id="KW-0489">Methyltransferase</keyword>
<dbReference type="PANTHER" id="PTHR43591">
    <property type="entry name" value="METHYLTRANSFERASE"/>
    <property type="match status" value="1"/>
</dbReference>
<accession>A0A4R7I519</accession>
<keyword evidence="2" id="KW-0808">Transferase</keyword>
<protein>
    <submittedName>
        <fullName evidence="2">Methyltransferase family protein</fullName>
    </submittedName>
</protein>
<reference evidence="2 3" key="1">
    <citation type="submission" date="2019-03" db="EMBL/GenBank/DDBJ databases">
        <title>Sequencing the genomes of 1000 actinobacteria strains.</title>
        <authorList>
            <person name="Klenk H.-P."/>
        </authorList>
    </citation>
    <scope>NUCLEOTIDE SEQUENCE [LARGE SCALE GENOMIC DNA]</scope>
    <source>
        <strain evidence="2 3">DSM 18936</strain>
    </source>
</reference>
<organism evidence="2 3">
    <name type="scientific">Ilumatobacter fluminis</name>
    <dbReference type="NCBI Taxonomy" id="467091"/>
    <lineage>
        <taxon>Bacteria</taxon>
        <taxon>Bacillati</taxon>
        <taxon>Actinomycetota</taxon>
        <taxon>Acidimicrobiia</taxon>
        <taxon>Acidimicrobiales</taxon>
        <taxon>Ilumatobacteraceae</taxon>
        <taxon>Ilumatobacter</taxon>
    </lineage>
</organism>
<evidence type="ECO:0000313" key="2">
    <source>
        <dbReference type="EMBL" id="TDT18334.1"/>
    </source>
</evidence>
<name>A0A4R7I519_9ACTN</name>
<dbReference type="Gene3D" id="3.40.50.150">
    <property type="entry name" value="Vaccinia Virus protein VP39"/>
    <property type="match status" value="1"/>
</dbReference>
<dbReference type="GO" id="GO:0008168">
    <property type="term" value="F:methyltransferase activity"/>
    <property type="evidence" value="ECO:0007669"/>
    <property type="project" value="UniProtKB-KW"/>
</dbReference>
<dbReference type="EMBL" id="SOAU01000001">
    <property type="protein sequence ID" value="TDT18334.1"/>
    <property type="molecule type" value="Genomic_DNA"/>
</dbReference>
<comment type="caution">
    <text evidence="2">The sequence shown here is derived from an EMBL/GenBank/DDBJ whole genome shotgun (WGS) entry which is preliminary data.</text>
</comment>